<accession>A0A365NE74</accession>
<keyword evidence="1" id="KW-0378">Hydrolase</keyword>
<evidence type="ECO:0000259" key="2">
    <source>
        <dbReference type="Pfam" id="PF07859"/>
    </source>
</evidence>
<name>A0A365NE74_GIBIN</name>
<reference evidence="3 4" key="1">
    <citation type="submission" date="2017-12" db="EMBL/GenBank/DDBJ databases">
        <title>Genome sequence of the mycotoxigenic crop pathogen Fusarium proliferatum, strain ITEM 2341 from Date Palm.</title>
        <authorList>
            <person name="Almiman B.F."/>
            <person name="Shittu T.A."/>
            <person name="Muthumeenakshi S."/>
            <person name="Baroncelli R."/>
            <person name="Sreenivasaprasada S."/>
        </authorList>
    </citation>
    <scope>NUCLEOTIDE SEQUENCE [LARGE SCALE GENOMIC DNA]</scope>
    <source>
        <strain evidence="3 4">ITEM 2341</strain>
    </source>
</reference>
<protein>
    <recommendedName>
        <fullName evidence="2">Alpha/beta hydrolase fold-3 domain-containing protein</fullName>
    </recommendedName>
</protein>
<dbReference type="PANTHER" id="PTHR48081:SF8">
    <property type="entry name" value="ALPHA_BETA HYDROLASE FOLD-3 DOMAIN-CONTAINING PROTEIN-RELATED"/>
    <property type="match status" value="1"/>
</dbReference>
<dbReference type="SUPFAM" id="SSF53474">
    <property type="entry name" value="alpha/beta-Hydrolases"/>
    <property type="match status" value="1"/>
</dbReference>
<evidence type="ECO:0000313" key="3">
    <source>
        <dbReference type="EMBL" id="RBA19084.1"/>
    </source>
</evidence>
<dbReference type="GO" id="GO:0016787">
    <property type="term" value="F:hydrolase activity"/>
    <property type="evidence" value="ECO:0007669"/>
    <property type="project" value="UniProtKB-KW"/>
</dbReference>
<dbReference type="InterPro" id="IPR029058">
    <property type="entry name" value="AB_hydrolase_fold"/>
</dbReference>
<comment type="caution">
    <text evidence="3">The sequence shown here is derived from an EMBL/GenBank/DDBJ whole genome shotgun (WGS) entry which is preliminary data.</text>
</comment>
<gene>
    <name evidence="3" type="ORF">FPRO05_10013</name>
</gene>
<evidence type="ECO:0000313" key="4">
    <source>
        <dbReference type="Proteomes" id="UP000251714"/>
    </source>
</evidence>
<dbReference type="Gene3D" id="3.40.50.1820">
    <property type="entry name" value="alpha/beta hydrolase"/>
    <property type="match status" value="1"/>
</dbReference>
<dbReference type="Proteomes" id="UP000251714">
    <property type="component" value="Unassembled WGS sequence"/>
</dbReference>
<sequence>MSSYAESWLKFEESLGGVRPVLKGSAEEMRDQFSGLGSVLASQAPPFPENKLKISDGEVGGVAYRTYTPLDFETKELPIGVFYHSGGFVVGSLDSEDGFCRYIALKASVVIVNVGYRLSPEHKAPAHLEDAVSLYEWVSQRPSSQPIDTIGGNHSTMFTIGTSAGGCLALAVARKVVLGQTNLPTDAITGVVALCPVAFHPQNIPAKFQAKHSSYKENKNNVPIVDEQSLLQMFDNTDIDRDDKGYFPLLDDTCLKMFPRAYIVTCGMDTLRDDGKVLYDSLSSAGVATKTNHYGNMPHCFWIVPSLPETEVFLNGVISGINWTIKTSD</sequence>
<dbReference type="AlphaFoldDB" id="A0A365NE74"/>
<proteinExistence type="predicted"/>
<dbReference type="EMBL" id="PKMI01000012">
    <property type="protein sequence ID" value="RBA19084.1"/>
    <property type="molecule type" value="Genomic_DNA"/>
</dbReference>
<dbReference type="PANTHER" id="PTHR48081">
    <property type="entry name" value="AB HYDROLASE SUPERFAMILY PROTEIN C4A8.06C"/>
    <property type="match status" value="1"/>
</dbReference>
<feature type="domain" description="Alpha/beta hydrolase fold-3" evidence="2">
    <location>
        <begin position="81"/>
        <end position="302"/>
    </location>
</feature>
<dbReference type="InterPro" id="IPR050300">
    <property type="entry name" value="GDXG_lipolytic_enzyme"/>
</dbReference>
<evidence type="ECO:0000256" key="1">
    <source>
        <dbReference type="ARBA" id="ARBA00022801"/>
    </source>
</evidence>
<dbReference type="Pfam" id="PF07859">
    <property type="entry name" value="Abhydrolase_3"/>
    <property type="match status" value="1"/>
</dbReference>
<dbReference type="InterPro" id="IPR013094">
    <property type="entry name" value="AB_hydrolase_3"/>
</dbReference>
<organism evidence="3 4">
    <name type="scientific">Gibberella intermedia</name>
    <name type="common">Bulb rot disease fungus</name>
    <name type="synonym">Fusarium proliferatum</name>
    <dbReference type="NCBI Taxonomy" id="948311"/>
    <lineage>
        <taxon>Eukaryota</taxon>
        <taxon>Fungi</taxon>
        <taxon>Dikarya</taxon>
        <taxon>Ascomycota</taxon>
        <taxon>Pezizomycotina</taxon>
        <taxon>Sordariomycetes</taxon>
        <taxon>Hypocreomycetidae</taxon>
        <taxon>Hypocreales</taxon>
        <taxon>Nectriaceae</taxon>
        <taxon>Fusarium</taxon>
        <taxon>Fusarium fujikuroi species complex</taxon>
    </lineage>
</organism>